<evidence type="ECO:0000256" key="9">
    <source>
        <dbReference type="ARBA" id="ARBA00023136"/>
    </source>
</evidence>
<keyword evidence="9 12" id="KW-0472">Membrane</keyword>
<organism evidence="13 14">
    <name type="scientific">Angomonas deanei</name>
    <dbReference type="NCBI Taxonomy" id="59799"/>
    <lineage>
        <taxon>Eukaryota</taxon>
        <taxon>Discoba</taxon>
        <taxon>Euglenozoa</taxon>
        <taxon>Kinetoplastea</taxon>
        <taxon>Metakinetoplastina</taxon>
        <taxon>Trypanosomatida</taxon>
        <taxon>Trypanosomatidae</taxon>
        <taxon>Strigomonadinae</taxon>
        <taxon>Angomonas</taxon>
    </lineage>
</organism>
<dbReference type="GO" id="GO:0034626">
    <property type="term" value="P:fatty acid elongation, polyunsaturated fatty acid"/>
    <property type="evidence" value="ECO:0007669"/>
    <property type="project" value="TreeGrafter"/>
</dbReference>
<evidence type="ECO:0000313" key="13">
    <source>
        <dbReference type="EMBL" id="CAD2215105.1"/>
    </source>
</evidence>
<dbReference type="PANTHER" id="PTHR11157">
    <property type="entry name" value="FATTY ACID ACYL TRANSFERASE-RELATED"/>
    <property type="match status" value="1"/>
</dbReference>
<gene>
    <name evidence="13" type="ORF">ADEAN_000255800</name>
</gene>
<keyword evidence="10 12" id="KW-0275">Fatty acid biosynthesis</keyword>
<keyword evidence="5 12" id="KW-0812">Transmembrane</keyword>
<keyword evidence="4 12" id="KW-0808">Transferase</keyword>
<evidence type="ECO:0000313" key="14">
    <source>
        <dbReference type="Proteomes" id="UP000515908"/>
    </source>
</evidence>
<dbReference type="Proteomes" id="UP000515908">
    <property type="component" value="Chromosome 04"/>
</dbReference>
<evidence type="ECO:0000256" key="8">
    <source>
        <dbReference type="ARBA" id="ARBA00023098"/>
    </source>
</evidence>
<keyword evidence="6 12" id="KW-0276">Fatty acid metabolism</keyword>
<evidence type="ECO:0000256" key="11">
    <source>
        <dbReference type="ARBA" id="ARBA00044291"/>
    </source>
</evidence>
<dbReference type="VEuPathDB" id="TriTrypDB:ADEAN_000255800"/>
<dbReference type="GO" id="GO:0019367">
    <property type="term" value="P:fatty acid elongation, saturated fatty acid"/>
    <property type="evidence" value="ECO:0007669"/>
    <property type="project" value="TreeGrafter"/>
</dbReference>
<name>A0A7G2C6L3_9TRYP</name>
<dbReference type="AlphaFoldDB" id="A0A7G2C6L3"/>
<keyword evidence="14" id="KW-1185">Reference proteome</keyword>
<sequence length="191" mass="22036">MDKSLHYTLCHLDKNDFYKGTFGFSIGLYVLSKGPEFTDTFFMLLSGKEVPFIQWFHHVTTFLYCWHAYSVGSSALNFAASLNYSVHVIMYLYFTLAEAGLKSVVKRFSMLITTTQLIQFIYGSFLTFKLIYHKFADRNLPDNCSGTPWDAANIQLFIVLANLYMFTKFFYNAYIKKKPAKTASGTKEKKN</sequence>
<comment type="catalytic activity">
    <reaction evidence="12">
        <text>an acyl-CoA + malonyl-CoA + H(+) = a 3-oxoacyl-CoA + CO2 + CoA</text>
        <dbReference type="Rhea" id="RHEA:50252"/>
        <dbReference type="ChEBI" id="CHEBI:15378"/>
        <dbReference type="ChEBI" id="CHEBI:16526"/>
        <dbReference type="ChEBI" id="CHEBI:57287"/>
        <dbReference type="ChEBI" id="CHEBI:57384"/>
        <dbReference type="ChEBI" id="CHEBI:58342"/>
        <dbReference type="ChEBI" id="CHEBI:90726"/>
    </reaction>
    <physiologicalReaction direction="left-to-right" evidence="12">
        <dbReference type="Rhea" id="RHEA:50253"/>
    </physiologicalReaction>
</comment>
<dbReference type="GO" id="GO:0034625">
    <property type="term" value="P:fatty acid elongation, monounsaturated fatty acid"/>
    <property type="evidence" value="ECO:0007669"/>
    <property type="project" value="TreeGrafter"/>
</dbReference>
<proteinExistence type="inferred from homology"/>
<dbReference type="Pfam" id="PF01151">
    <property type="entry name" value="ELO"/>
    <property type="match status" value="1"/>
</dbReference>
<dbReference type="GO" id="GO:0005789">
    <property type="term" value="C:endoplasmic reticulum membrane"/>
    <property type="evidence" value="ECO:0007669"/>
    <property type="project" value="TreeGrafter"/>
</dbReference>
<accession>A0A7G2C6L3</accession>
<dbReference type="OrthoDB" id="10259681at2759"/>
<comment type="subcellular location">
    <subcellularLocation>
        <location evidence="1">Membrane</location>
        <topology evidence="1">Multi-pass membrane protein</topology>
    </subcellularLocation>
</comment>
<dbReference type="EC" id="2.3.1.-" evidence="12"/>
<feature type="transmembrane region" description="Helical" evidence="12">
    <location>
        <begin position="108"/>
        <end position="132"/>
    </location>
</feature>
<evidence type="ECO:0000256" key="1">
    <source>
        <dbReference type="ARBA" id="ARBA00004141"/>
    </source>
</evidence>
<feature type="transmembrane region" description="Helical" evidence="12">
    <location>
        <begin position="152"/>
        <end position="171"/>
    </location>
</feature>
<dbReference type="GO" id="GO:0009922">
    <property type="term" value="F:fatty acid elongase activity"/>
    <property type="evidence" value="ECO:0007669"/>
    <property type="project" value="InterPro"/>
</dbReference>
<evidence type="ECO:0000256" key="2">
    <source>
        <dbReference type="ARBA" id="ARBA00007263"/>
    </source>
</evidence>
<protein>
    <recommendedName>
        <fullName evidence="11 12">Elongation of fatty acids protein</fullName>
        <ecNumber evidence="12">2.3.1.-</ecNumber>
    </recommendedName>
</protein>
<comment type="caution">
    <text evidence="12">Lacks conserved residue(s) required for the propagation of feature annotation.</text>
</comment>
<evidence type="ECO:0000256" key="10">
    <source>
        <dbReference type="ARBA" id="ARBA00023160"/>
    </source>
</evidence>
<dbReference type="GO" id="GO:0030148">
    <property type="term" value="P:sphingolipid biosynthetic process"/>
    <property type="evidence" value="ECO:0007669"/>
    <property type="project" value="TreeGrafter"/>
</dbReference>
<evidence type="ECO:0000256" key="3">
    <source>
        <dbReference type="ARBA" id="ARBA00022516"/>
    </source>
</evidence>
<evidence type="ECO:0000256" key="4">
    <source>
        <dbReference type="ARBA" id="ARBA00022679"/>
    </source>
</evidence>
<evidence type="ECO:0000256" key="12">
    <source>
        <dbReference type="RuleBase" id="RU361115"/>
    </source>
</evidence>
<dbReference type="GO" id="GO:0042761">
    <property type="term" value="P:very long-chain fatty acid biosynthetic process"/>
    <property type="evidence" value="ECO:0007669"/>
    <property type="project" value="TreeGrafter"/>
</dbReference>
<reference evidence="13 14" key="1">
    <citation type="submission" date="2020-08" db="EMBL/GenBank/DDBJ databases">
        <authorList>
            <person name="Newling K."/>
            <person name="Davey J."/>
            <person name="Forrester S."/>
        </authorList>
    </citation>
    <scope>NUCLEOTIDE SEQUENCE [LARGE SCALE GENOMIC DNA]</scope>
    <source>
        <strain evidence="14">Crithidia deanei Carvalho (ATCC PRA-265)</strain>
    </source>
</reference>
<feature type="transmembrane region" description="Helical" evidence="12">
    <location>
        <begin position="75"/>
        <end position="96"/>
    </location>
</feature>
<dbReference type="InterPro" id="IPR002076">
    <property type="entry name" value="ELO_fam"/>
</dbReference>
<keyword evidence="8 12" id="KW-0443">Lipid metabolism</keyword>
<dbReference type="PANTHER" id="PTHR11157:SF105">
    <property type="entry name" value="ELONGATION OF FATTY ACIDS PROTEIN"/>
    <property type="match status" value="1"/>
</dbReference>
<evidence type="ECO:0000256" key="7">
    <source>
        <dbReference type="ARBA" id="ARBA00022989"/>
    </source>
</evidence>
<comment type="similarity">
    <text evidence="2 12">Belongs to the ELO family.</text>
</comment>
<evidence type="ECO:0000256" key="6">
    <source>
        <dbReference type="ARBA" id="ARBA00022832"/>
    </source>
</evidence>
<evidence type="ECO:0000256" key="5">
    <source>
        <dbReference type="ARBA" id="ARBA00022692"/>
    </source>
</evidence>
<keyword evidence="3 12" id="KW-0444">Lipid biosynthesis</keyword>
<keyword evidence="7 12" id="KW-1133">Transmembrane helix</keyword>
<dbReference type="EMBL" id="LR877148">
    <property type="protein sequence ID" value="CAD2215105.1"/>
    <property type="molecule type" value="Genomic_DNA"/>
</dbReference>